<dbReference type="SUPFAM" id="SSF56601">
    <property type="entry name" value="beta-lactamase/transpeptidase-like"/>
    <property type="match status" value="1"/>
</dbReference>
<dbReference type="EMBL" id="AJDQ01000007">
    <property type="protein sequence ID" value="EOI56186.1"/>
    <property type="molecule type" value="Genomic_DNA"/>
</dbReference>
<dbReference type="OrthoDB" id="9773047at2"/>
<dbReference type="InterPro" id="IPR050789">
    <property type="entry name" value="Diverse_Enzym_Activities"/>
</dbReference>
<dbReference type="Gene3D" id="3.40.710.10">
    <property type="entry name" value="DD-peptidase/beta-lactamase superfamily"/>
    <property type="match status" value="1"/>
</dbReference>
<dbReference type="PATRIC" id="fig|1158614.3.peg.2094"/>
<keyword evidence="5" id="KW-1185">Reference proteome</keyword>
<comment type="caution">
    <text evidence="2">The sequence shown here is derived from an EMBL/GenBank/DDBJ whole genome shotgun (WGS) entry which is preliminary data.</text>
</comment>
<proteinExistence type="predicted"/>
<sequence>MNEEKFQPIQQKINQEHTNITGIIVQKNKQRLYEDYFNGCTETSKIHIYSITKSILSLLLGIAQEQGFIDTLEEPLLDYFPEFTTKNESIKKITLENLLTMTVPYAYRPGPLAYIKYFMSKDWTTFTLKQLGGKQPLGQFYYTPLIGPDLLSALLTRRTHQSILTFAQKELFDPLGITVGPSIQLKTAKEQTLFNQSLTSNGWVADHTGLNAAGWGLTLSTRDLITLGQLILNKGSWNKQQIIPHHWLKQMQQPHSHWEQEQLDYGYLWWVLDSSKPIVAAMGDGGNVLYIDHEKQLVVAITALFKENVFDRIDFIQNELLPLI</sequence>
<evidence type="ECO:0000313" key="2">
    <source>
        <dbReference type="EMBL" id="EOI56186.1"/>
    </source>
</evidence>
<reference evidence="3 5" key="2">
    <citation type="submission" date="2013-03" db="EMBL/GenBank/DDBJ databases">
        <title>The Genome Sequence of Enterococcus gilvus ATCC BAA-350 (PacBio/Illumina hybrid assembly).</title>
        <authorList>
            <consortium name="The Broad Institute Genomics Platform"/>
            <consortium name="The Broad Institute Genome Sequencing Center for Infectious Disease"/>
            <person name="Earl A."/>
            <person name="Russ C."/>
            <person name="Gilmore M."/>
            <person name="Surin D."/>
            <person name="Walker B."/>
            <person name="Young S."/>
            <person name="Zeng Q."/>
            <person name="Gargeya S."/>
            <person name="Fitzgerald M."/>
            <person name="Haas B."/>
            <person name="Abouelleil A."/>
            <person name="Allen A.W."/>
            <person name="Alvarado L."/>
            <person name="Arachchi H.M."/>
            <person name="Berlin A.M."/>
            <person name="Chapman S.B."/>
            <person name="Gainer-Dewar J."/>
            <person name="Goldberg J."/>
            <person name="Griggs A."/>
            <person name="Gujja S."/>
            <person name="Hansen M."/>
            <person name="Howarth C."/>
            <person name="Imamovic A."/>
            <person name="Ireland A."/>
            <person name="Larimer J."/>
            <person name="McCowan C."/>
            <person name="Murphy C."/>
            <person name="Pearson M."/>
            <person name="Poon T.W."/>
            <person name="Priest M."/>
            <person name="Roberts A."/>
            <person name="Saif S."/>
            <person name="Shea T."/>
            <person name="Sisk P."/>
            <person name="Sykes S."/>
            <person name="Wortman J."/>
            <person name="Nusbaum C."/>
            <person name="Birren B."/>
        </authorList>
    </citation>
    <scope>NUCLEOTIDE SEQUENCE [LARGE SCALE GENOMIC DNA]</scope>
    <source>
        <strain evidence="3 5">ATCC BAA-350</strain>
    </source>
</reference>
<protein>
    <recommendedName>
        <fullName evidence="1">Beta-lactamase-related domain-containing protein</fullName>
    </recommendedName>
</protein>
<dbReference type="EMBL" id="ASWH01000001">
    <property type="protein sequence ID" value="EOW82564.1"/>
    <property type="molecule type" value="Genomic_DNA"/>
</dbReference>
<accession>R2VEW6</accession>
<dbReference type="RefSeq" id="WP_010780478.1">
    <property type="nucleotide sequence ID" value="NZ_ASWH01000001.1"/>
</dbReference>
<dbReference type="InterPro" id="IPR012338">
    <property type="entry name" value="Beta-lactam/transpept-like"/>
</dbReference>
<dbReference type="eggNOG" id="COG1680">
    <property type="taxonomic scope" value="Bacteria"/>
</dbReference>
<dbReference type="PANTHER" id="PTHR43283:SF7">
    <property type="entry name" value="BETA-LACTAMASE-RELATED DOMAIN-CONTAINING PROTEIN"/>
    <property type="match status" value="1"/>
</dbReference>
<gene>
    <name evidence="3" type="ORF">I592_01884</name>
    <name evidence="2" type="ORF">UKC_02083</name>
</gene>
<name>R2VEW6_9ENTE</name>
<dbReference type="PANTHER" id="PTHR43283">
    <property type="entry name" value="BETA-LACTAMASE-RELATED"/>
    <property type="match status" value="1"/>
</dbReference>
<evidence type="ECO:0000313" key="3">
    <source>
        <dbReference type="EMBL" id="EOW82564.1"/>
    </source>
</evidence>
<evidence type="ECO:0000259" key="1">
    <source>
        <dbReference type="Pfam" id="PF00144"/>
    </source>
</evidence>
<organism evidence="2 4">
    <name type="scientific">Enterococcus gilvus ATCC BAA-350</name>
    <dbReference type="NCBI Taxonomy" id="1158614"/>
    <lineage>
        <taxon>Bacteria</taxon>
        <taxon>Bacillati</taxon>
        <taxon>Bacillota</taxon>
        <taxon>Bacilli</taxon>
        <taxon>Lactobacillales</taxon>
        <taxon>Enterococcaceae</taxon>
        <taxon>Enterococcus</taxon>
    </lineage>
</organism>
<dbReference type="Proteomes" id="UP000014160">
    <property type="component" value="Unassembled WGS sequence"/>
</dbReference>
<dbReference type="Proteomes" id="UP000013750">
    <property type="component" value="Unassembled WGS sequence"/>
</dbReference>
<dbReference type="InterPro" id="IPR001466">
    <property type="entry name" value="Beta-lactam-related"/>
</dbReference>
<feature type="domain" description="Beta-lactamase-related" evidence="1">
    <location>
        <begin position="23"/>
        <end position="303"/>
    </location>
</feature>
<reference evidence="2 4" key="1">
    <citation type="submission" date="2013-02" db="EMBL/GenBank/DDBJ databases">
        <title>The Genome Sequence of Enterococcus gilvus ATCC BAA-350.</title>
        <authorList>
            <consortium name="The Broad Institute Genome Sequencing Platform"/>
            <consortium name="The Broad Institute Genome Sequencing Center for Infectious Disease"/>
            <person name="Earl A.M."/>
            <person name="Gilmore M.S."/>
            <person name="Lebreton F."/>
            <person name="Walker B."/>
            <person name="Young S.K."/>
            <person name="Zeng Q."/>
            <person name="Gargeya S."/>
            <person name="Fitzgerald M."/>
            <person name="Haas B."/>
            <person name="Abouelleil A."/>
            <person name="Alvarado L."/>
            <person name="Arachchi H.M."/>
            <person name="Berlin A.M."/>
            <person name="Chapman S.B."/>
            <person name="Dewar J."/>
            <person name="Goldberg J."/>
            <person name="Griggs A."/>
            <person name="Gujja S."/>
            <person name="Hansen M."/>
            <person name="Howarth C."/>
            <person name="Imamovic A."/>
            <person name="Larimer J."/>
            <person name="McCowan C."/>
            <person name="Murphy C."/>
            <person name="Neiman D."/>
            <person name="Pearson M."/>
            <person name="Priest M."/>
            <person name="Roberts A."/>
            <person name="Saif S."/>
            <person name="Shea T."/>
            <person name="Sisk P."/>
            <person name="Sykes S."/>
            <person name="Wortman J."/>
            <person name="Nusbaum C."/>
            <person name="Birren B."/>
        </authorList>
    </citation>
    <scope>NUCLEOTIDE SEQUENCE [LARGE SCALE GENOMIC DNA]</scope>
    <source>
        <strain evidence="2 4">ATCC BAA-350</strain>
    </source>
</reference>
<dbReference type="HOGENOM" id="CLU_030169_1_0_9"/>
<dbReference type="Pfam" id="PF00144">
    <property type="entry name" value="Beta-lactamase"/>
    <property type="match status" value="1"/>
</dbReference>
<dbReference type="AlphaFoldDB" id="R2VEW6"/>
<evidence type="ECO:0000313" key="4">
    <source>
        <dbReference type="Proteomes" id="UP000013750"/>
    </source>
</evidence>
<evidence type="ECO:0000313" key="5">
    <source>
        <dbReference type="Proteomes" id="UP000014160"/>
    </source>
</evidence>